<dbReference type="Gene3D" id="3.40.109.10">
    <property type="entry name" value="NADH Oxidase"/>
    <property type="match status" value="1"/>
</dbReference>
<accession>A0ABQ3W6R8</accession>
<dbReference type="CDD" id="cd02136">
    <property type="entry name" value="PnbA_NfnB-like"/>
    <property type="match status" value="1"/>
</dbReference>
<keyword evidence="1" id="KW-0285">Flavoprotein</keyword>
<name>A0ABQ3W6R8_9LACO</name>
<gene>
    <name evidence="5" type="primary">pnbA_2</name>
    <name evidence="5" type="ORF">lacNasYZ03_09080</name>
</gene>
<dbReference type="RefSeq" id="WP_201331258.1">
    <property type="nucleotide sequence ID" value="NZ_BOCG01000400.1"/>
</dbReference>
<protein>
    <submittedName>
        <fullName evidence="5">Nitrobenzoate reductase</fullName>
    </submittedName>
</protein>
<dbReference type="PANTHER" id="PTHR23026:SF90">
    <property type="entry name" value="IODOTYROSINE DEIODINASE 1"/>
    <property type="match status" value="1"/>
</dbReference>
<dbReference type="EMBL" id="BOCI01000248">
    <property type="protein sequence ID" value="GHW01221.1"/>
    <property type="molecule type" value="Genomic_DNA"/>
</dbReference>
<feature type="domain" description="Nitroreductase" evidence="4">
    <location>
        <begin position="7"/>
        <end position="190"/>
    </location>
</feature>
<dbReference type="Pfam" id="PF00881">
    <property type="entry name" value="Nitroreductase"/>
    <property type="match status" value="1"/>
</dbReference>
<proteinExistence type="predicted"/>
<organism evidence="5 6">
    <name type="scientific">Lactobacillus nasalidis</name>
    <dbReference type="NCBI Taxonomy" id="2797258"/>
    <lineage>
        <taxon>Bacteria</taxon>
        <taxon>Bacillati</taxon>
        <taxon>Bacillota</taxon>
        <taxon>Bacilli</taxon>
        <taxon>Lactobacillales</taxon>
        <taxon>Lactobacillaceae</taxon>
        <taxon>Lactobacillus</taxon>
    </lineage>
</organism>
<evidence type="ECO:0000256" key="2">
    <source>
        <dbReference type="ARBA" id="ARBA00022643"/>
    </source>
</evidence>
<dbReference type="Proteomes" id="UP000616547">
    <property type="component" value="Unassembled WGS sequence"/>
</dbReference>
<dbReference type="InterPro" id="IPR029479">
    <property type="entry name" value="Nitroreductase"/>
</dbReference>
<keyword evidence="6" id="KW-1185">Reference proteome</keyword>
<dbReference type="PANTHER" id="PTHR23026">
    <property type="entry name" value="NADPH NITROREDUCTASE"/>
    <property type="match status" value="1"/>
</dbReference>
<comment type="caution">
    <text evidence="5">The sequence shown here is derived from an EMBL/GenBank/DDBJ whole genome shotgun (WGS) entry which is preliminary data.</text>
</comment>
<evidence type="ECO:0000256" key="1">
    <source>
        <dbReference type="ARBA" id="ARBA00022630"/>
    </source>
</evidence>
<evidence type="ECO:0000313" key="6">
    <source>
        <dbReference type="Proteomes" id="UP000616547"/>
    </source>
</evidence>
<evidence type="ECO:0000259" key="4">
    <source>
        <dbReference type="Pfam" id="PF00881"/>
    </source>
</evidence>
<reference evidence="6" key="1">
    <citation type="submission" date="2021-01" db="EMBL/GenBank/DDBJ databases">
        <title>Draft genome sequence of Nasalis larvatus strain YZ03.</title>
        <authorList>
            <person name="Suzuki-Hashido N."/>
            <person name="Tsuchida S."/>
            <person name="Hayakawa T."/>
        </authorList>
    </citation>
    <scope>NUCLEOTIDE SEQUENCE [LARGE SCALE GENOMIC DNA]</scope>
    <source>
        <strain evidence="6">YZ03</strain>
    </source>
</reference>
<sequence length="215" mass="23870">MEFLDAVKKRHSVRDFSEREVSREDLLAIVDAAKLTPSWANSQTWKLVIASGQTLEKIRRHHESAGQESQDTPEVPPLHRDTMGPVGMKNVSGWMSGINDFMSKDPQAMAKDAASLYNAPAVAYLLMPRASALYSAYDLGAFGQTLMLAAADRGLDSIPAMEYVLHPKFLHEALDVGDDYVFALGIGLGYEKEDAMINQFRASRMDNDEFLTIKD</sequence>
<dbReference type="SUPFAM" id="SSF55469">
    <property type="entry name" value="FMN-dependent nitroreductase-like"/>
    <property type="match status" value="1"/>
</dbReference>
<dbReference type="InterPro" id="IPR000415">
    <property type="entry name" value="Nitroreductase-like"/>
</dbReference>
<evidence type="ECO:0000256" key="3">
    <source>
        <dbReference type="ARBA" id="ARBA00023002"/>
    </source>
</evidence>
<evidence type="ECO:0000313" key="5">
    <source>
        <dbReference type="EMBL" id="GHW01221.1"/>
    </source>
</evidence>
<dbReference type="InterPro" id="IPR050627">
    <property type="entry name" value="Nitroreductase/BluB"/>
</dbReference>
<keyword evidence="2" id="KW-0288">FMN</keyword>
<keyword evidence="3" id="KW-0560">Oxidoreductase</keyword>